<dbReference type="GO" id="GO:0140042">
    <property type="term" value="P:lipid droplet formation"/>
    <property type="evidence" value="ECO:0007669"/>
    <property type="project" value="UniProtKB-ARBA"/>
</dbReference>
<evidence type="ECO:0000256" key="2">
    <source>
        <dbReference type="ARBA" id="ARBA00022692"/>
    </source>
</evidence>
<dbReference type="RefSeq" id="XP_031874478.1">
    <property type="nucleotide sequence ID" value="XM_032010424.1"/>
</dbReference>
<evidence type="ECO:0000256" key="6">
    <source>
        <dbReference type="ARBA" id="ARBA00023136"/>
    </source>
</evidence>
<keyword evidence="6 8" id="KW-0472">Membrane</keyword>
<evidence type="ECO:0000256" key="4">
    <source>
        <dbReference type="ARBA" id="ARBA00022989"/>
    </source>
</evidence>
<evidence type="ECO:0008006" key="11">
    <source>
        <dbReference type="Google" id="ProtNLM"/>
    </source>
</evidence>
<evidence type="ECO:0000256" key="5">
    <source>
        <dbReference type="ARBA" id="ARBA00023098"/>
    </source>
</evidence>
<dbReference type="GO" id="GO:0006629">
    <property type="term" value="P:lipid metabolic process"/>
    <property type="evidence" value="ECO:0007669"/>
    <property type="project" value="UniProtKB-KW"/>
</dbReference>
<sequence>MFIPGYSSAVPRVDANVKHVDVIPGARGSSTSSSSNAKRQQHQDSEAPRRRQSLPARCGHGNAAKAKMITLLFQTAAANPFPIPGPDPGTLAGRDIEASTENIPQHATLPDKLDIPASPSDRDGPHPYGIACLDSELISQQAYDISITLRVPRSPPNLDTGNFMLSLNLLSQSYKPSLFPITPPPSSTNPPPTHLISTPSLSIPPETVLHSSRRPTILPYASPLISLSSRILSLPLYILNLRQESESLTIPMAERLSFPGRSTKLVPRYAFLEVQAGQHIQVYSVQINFTARFSGLRWVMYNHRIASLIIFTSAFWVVEVVFALLGWMGFRMLFSSTEPPSSLSSKSKAQIKKERGIEDEDTETIKTEPATEDEPDLSDTPRSFPTYGRQPPLRYEPRIKDEERDNDEDIIEGAAIQPLDADDEDEHILGGMRGRERRGVGEDSGLGTSFSEGGARSGAARRRSGGFGRGV</sequence>
<comment type="caution">
    <text evidence="9">The sequence shown here is derived from an EMBL/GenBank/DDBJ whole genome shotgun (WGS) entry which is preliminary data.</text>
</comment>
<gene>
    <name evidence="9" type="ORF">BP5553_01801</name>
</gene>
<dbReference type="OrthoDB" id="3990054at2759"/>
<dbReference type="GeneID" id="43594650"/>
<evidence type="ECO:0000256" key="7">
    <source>
        <dbReference type="SAM" id="MobiDB-lite"/>
    </source>
</evidence>
<evidence type="ECO:0000313" key="9">
    <source>
        <dbReference type="EMBL" id="RDL41822.1"/>
    </source>
</evidence>
<protein>
    <recommendedName>
        <fullName evidence="11">Seipin</fullName>
    </recommendedName>
</protein>
<evidence type="ECO:0000256" key="8">
    <source>
        <dbReference type="SAM" id="Phobius"/>
    </source>
</evidence>
<keyword evidence="4 8" id="KW-1133">Transmembrane helix</keyword>
<dbReference type="InterPro" id="IPR009617">
    <property type="entry name" value="Seipin"/>
</dbReference>
<feature type="region of interest" description="Disordered" evidence="7">
    <location>
        <begin position="23"/>
        <end position="57"/>
    </location>
</feature>
<dbReference type="EMBL" id="NPIC01000001">
    <property type="protein sequence ID" value="RDL41822.1"/>
    <property type="molecule type" value="Genomic_DNA"/>
</dbReference>
<dbReference type="STRING" id="2656787.A0A370U215"/>
<dbReference type="PANTHER" id="PTHR21212">
    <property type="entry name" value="BERNARDINELLI-SEIP CONGENITAL LIPODYSTROPHY 2 HOMOLOG BSCL2 PROTEIN"/>
    <property type="match status" value="1"/>
</dbReference>
<keyword evidence="2 8" id="KW-0812">Transmembrane</keyword>
<keyword evidence="5" id="KW-0443">Lipid metabolism</keyword>
<feature type="transmembrane region" description="Helical" evidence="8">
    <location>
        <begin position="305"/>
        <end position="330"/>
    </location>
</feature>
<dbReference type="AlphaFoldDB" id="A0A370U215"/>
<dbReference type="GO" id="GO:0005789">
    <property type="term" value="C:endoplasmic reticulum membrane"/>
    <property type="evidence" value="ECO:0007669"/>
    <property type="project" value="UniProtKB-SubCell"/>
</dbReference>
<feature type="compositionally biased region" description="Low complexity" evidence="7">
    <location>
        <begin position="449"/>
        <end position="458"/>
    </location>
</feature>
<dbReference type="CDD" id="cd23995">
    <property type="entry name" value="Seipin_BSCL2_like"/>
    <property type="match status" value="1"/>
</dbReference>
<feature type="compositionally biased region" description="Low complexity" evidence="7">
    <location>
        <begin position="337"/>
        <end position="348"/>
    </location>
</feature>
<organism evidence="9 10">
    <name type="scientific">Venustampulla echinocandica</name>
    <dbReference type="NCBI Taxonomy" id="2656787"/>
    <lineage>
        <taxon>Eukaryota</taxon>
        <taxon>Fungi</taxon>
        <taxon>Dikarya</taxon>
        <taxon>Ascomycota</taxon>
        <taxon>Pezizomycotina</taxon>
        <taxon>Leotiomycetes</taxon>
        <taxon>Helotiales</taxon>
        <taxon>Pleuroascaceae</taxon>
        <taxon>Venustampulla</taxon>
    </lineage>
</organism>
<keyword evidence="10" id="KW-1185">Reference proteome</keyword>
<evidence type="ECO:0000313" key="10">
    <source>
        <dbReference type="Proteomes" id="UP000254866"/>
    </source>
</evidence>
<evidence type="ECO:0000256" key="3">
    <source>
        <dbReference type="ARBA" id="ARBA00022824"/>
    </source>
</evidence>
<feature type="region of interest" description="Disordered" evidence="7">
    <location>
        <begin position="337"/>
        <end position="471"/>
    </location>
</feature>
<evidence type="ECO:0000256" key="1">
    <source>
        <dbReference type="ARBA" id="ARBA00004477"/>
    </source>
</evidence>
<dbReference type="Pfam" id="PF06775">
    <property type="entry name" value="Seipin"/>
    <property type="match status" value="1"/>
</dbReference>
<dbReference type="Proteomes" id="UP000254866">
    <property type="component" value="Unassembled WGS sequence"/>
</dbReference>
<comment type="subcellular location">
    <subcellularLocation>
        <location evidence="1">Endoplasmic reticulum membrane</location>
        <topology evidence="1">Multi-pass membrane protein</topology>
    </subcellularLocation>
</comment>
<name>A0A370U215_9HELO</name>
<proteinExistence type="predicted"/>
<keyword evidence="3" id="KW-0256">Endoplasmic reticulum</keyword>
<dbReference type="PANTHER" id="PTHR21212:SF0">
    <property type="entry name" value="SEIPIN"/>
    <property type="match status" value="1"/>
</dbReference>
<accession>A0A370U215</accession>
<reference evidence="9 10" key="1">
    <citation type="journal article" date="2018" name="IMA Fungus">
        <title>IMA Genome-F 9: Draft genome sequence of Annulohypoxylon stygium, Aspergillus mulundensis, Berkeleyomyces basicola (syn. Thielaviopsis basicola), Ceratocystis smalleyi, two Cercospora beticola strains, Coleophoma cylindrospora, Fusarium fracticaudum, Phialophora cf. hyalina, and Morchella septimelata.</title>
        <authorList>
            <person name="Wingfield B.D."/>
            <person name="Bills G.F."/>
            <person name="Dong Y."/>
            <person name="Huang W."/>
            <person name="Nel W.J."/>
            <person name="Swalarsk-Parry B.S."/>
            <person name="Vaghefi N."/>
            <person name="Wilken P.M."/>
            <person name="An Z."/>
            <person name="de Beer Z.W."/>
            <person name="De Vos L."/>
            <person name="Chen L."/>
            <person name="Duong T.A."/>
            <person name="Gao Y."/>
            <person name="Hammerbacher A."/>
            <person name="Kikkert J.R."/>
            <person name="Li Y."/>
            <person name="Li H."/>
            <person name="Li K."/>
            <person name="Li Q."/>
            <person name="Liu X."/>
            <person name="Ma X."/>
            <person name="Naidoo K."/>
            <person name="Pethybridge S.J."/>
            <person name="Sun J."/>
            <person name="Steenkamp E.T."/>
            <person name="van der Nest M.A."/>
            <person name="van Wyk S."/>
            <person name="Wingfield M.J."/>
            <person name="Xiong C."/>
            <person name="Yue Q."/>
            <person name="Zhang X."/>
        </authorList>
    </citation>
    <scope>NUCLEOTIDE SEQUENCE [LARGE SCALE GENOMIC DNA]</scope>
    <source>
        <strain evidence="9 10">BP 5553</strain>
    </source>
</reference>